<feature type="region of interest" description="Disordered" evidence="1">
    <location>
        <begin position="1"/>
        <end position="63"/>
    </location>
</feature>
<feature type="region of interest" description="Disordered" evidence="1">
    <location>
        <begin position="82"/>
        <end position="110"/>
    </location>
</feature>
<comment type="caution">
    <text evidence="2">The sequence shown here is derived from an EMBL/GenBank/DDBJ whole genome shotgun (WGS) entry which is preliminary data.</text>
</comment>
<dbReference type="OrthoDB" id="10543591at2759"/>
<gene>
    <name evidence="2" type="ORF">HXX76_000401</name>
</gene>
<evidence type="ECO:0000313" key="3">
    <source>
        <dbReference type="Proteomes" id="UP000650467"/>
    </source>
</evidence>
<evidence type="ECO:0000313" key="2">
    <source>
        <dbReference type="EMBL" id="KAG2445797.1"/>
    </source>
</evidence>
<name>A0A835WE75_CHLIN</name>
<keyword evidence="3" id="KW-1185">Reference proteome</keyword>
<feature type="compositionally biased region" description="Basic residues" evidence="1">
    <location>
        <begin position="248"/>
        <end position="261"/>
    </location>
</feature>
<proteinExistence type="predicted"/>
<reference evidence="2" key="1">
    <citation type="journal article" date="2020" name="bioRxiv">
        <title>Comparative genomics of Chlamydomonas.</title>
        <authorList>
            <person name="Craig R.J."/>
            <person name="Hasan A.R."/>
            <person name="Ness R.W."/>
            <person name="Keightley P.D."/>
        </authorList>
    </citation>
    <scope>NUCLEOTIDE SEQUENCE</scope>
    <source>
        <strain evidence="2">SAG 7.73</strain>
    </source>
</reference>
<feature type="compositionally biased region" description="Pro residues" evidence="1">
    <location>
        <begin position="87"/>
        <end position="101"/>
    </location>
</feature>
<accession>A0A835WE75</accession>
<evidence type="ECO:0000256" key="1">
    <source>
        <dbReference type="SAM" id="MobiDB-lite"/>
    </source>
</evidence>
<dbReference type="Proteomes" id="UP000650467">
    <property type="component" value="Unassembled WGS sequence"/>
</dbReference>
<organism evidence="2 3">
    <name type="scientific">Chlamydomonas incerta</name>
    <dbReference type="NCBI Taxonomy" id="51695"/>
    <lineage>
        <taxon>Eukaryota</taxon>
        <taxon>Viridiplantae</taxon>
        <taxon>Chlorophyta</taxon>
        <taxon>core chlorophytes</taxon>
        <taxon>Chlorophyceae</taxon>
        <taxon>CS clade</taxon>
        <taxon>Chlamydomonadales</taxon>
        <taxon>Chlamydomonadaceae</taxon>
        <taxon>Chlamydomonas</taxon>
    </lineage>
</organism>
<feature type="compositionally biased region" description="Basic and acidic residues" evidence="1">
    <location>
        <begin position="42"/>
        <end position="53"/>
    </location>
</feature>
<protein>
    <submittedName>
        <fullName evidence="2">Uncharacterized protein</fullName>
    </submittedName>
</protein>
<dbReference type="EMBL" id="JAEHOC010000001">
    <property type="protein sequence ID" value="KAG2445797.1"/>
    <property type="molecule type" value="Genomic_DNA"/>
</dbReference>
<dbReference type="AlphaFoldDB" id="A0A835WE75"/>
<sequence length="261" mass="26661">MATVQQWRKQQGLKEGDVASRGGHGGGVGPAAGLLRPAAHTPPHDTDAGHAHDQQPTYGGGTSAFTASKGWWSAWLPSAPLQWSTPPVQPQPLPPQQPPTPGSAGTSPSNEVAVAAVAATASHAASTAPTAERRAVGGGGGGAALCAVPRPRLYVAIVGSYAACVKHALDLGLELEPAMAVVGKAVASIRGSSALPAYMEQARQSMPGAAPEQVADESRRLHLVAAGSKTLKQLSGFLHRQSGALQGAHRRREGGRPPKLR</sequence>
<feature type="region of interest" description="Disordered" evidence="1">
    <location>
        <begin position="242"/>
        <end position="261"/>
    </location>
</feature>